<dbReference type="SUPFAM" id="SSF100950">
    <property type="entry name" value="NagB/RpiA/CoA transferase-like"/>
    <property type="match status" value="1"/>
</dbReference>
<dbReference type="InterPro" id="IPR014036">
    <property type="entry name" value="DeoR-like_C"/>
</dbReference>
<dbReference type="Proteomes" id="UP000266258">
    <property type="component" value="Unassembled WGS sequence"/>
</dbReference>
<keyword evidence="2" id="KW-0238">DNA-binding</keyword>
<sequence>MNKKSIRQQLILKNVNERSFITVDELCKMLNVSKITVRRDLADMEARGLLVRKVGGAISNSKAYYALDEDLSSPRANDFDLLEPNKATLEEILKINGILTLNEQELEEESEELVAPPRTAEELRDISKRCKVAIAKQAASLIHPNHRIGIDSGSTTAEIVNFLGKTERVLVMTNSLSIGYAISKLPEPRRPSLILTGGLFDSQSDSLYTKHMVPVLKEYSLDLCFVGADGFNERGTTTKFEAPSFTRAMSQISRFTIVLIESSKITNRQPNDELSWQNIDLVITDSLIPMKVRKSLMKMVDVIAAQVDDI</sequence>
<evidence type="ECO:0000256" key="2">
    <source>
        <dbReference type="ARBA" id="ARBA00023125"/>
    </source>
</evidence>
<reference evidence="5 6" key="1">
    <citation type="submission" date="2017-08" db="EMBL/GenBank/DDBJ databases">
        <title>Reclassification of Bisgaard taxon 37 and 44.</title>
        <authorList>
            <person name="Christensen H."/>
        </authorList>
    </citation>
    <scope>NUCLEOTIDE SEQUENCE [LARGE SCALE GENOMIC DNA]</scope>
    <source>
        <strain evidence="5 6">B96_4</strain>
    </source>
</reference>
<dbReference type="SMART" id="SM00420">
    <property type="entry name" value="HTH_DEOR"/>
    <property type="match status" value="1"/>
</dbReference>
<organism evidence="5 6">
    <name type="scientific">Psittacicella melopsittaci</name>
    <dbReference type="NCBI Taxonomy" id="2028576"/>
    <lineage>
        <taxon>Bacteria</taxon>
        <taxon>Pseudomonadati</taxon>
        <taxon>Pseudomonadota</taxon>
        <taxon>Gammaproteobacteria</taxon>
        <taxon>Pasteurellales</taxon>
        <taxon>Psittacicellaceae</taxon>
        <taxon>Psittacicella</taxon>
    </lineage>
</organism>
<dbReference type="GO" id="GO:0003677">
    <property type="term" value="F:DNA binding"/>
    <property type="evidence" value="ECO:0007669"/>
    <property type="project" value="UniProtKB-KW"/>
</dbReference>
<dbReference type="SUPFAM" id="SSF46785">
    <property type="entry name" value="Winged helix' DNA-binding domain"/>
    <property type="match status" value="1"/>
</dbReference>
<dbReference type="InterPro" id="IPR050313">
    <property type="entry name" value="Carb_Metab_HTH_regulators"/>
</dbReference>
<comment type="caution">
    <text evidence="5">The sequence shown here is derived from an EMBL/GenBank/DDBJ whole genome shotgun (WGS) entry which is preliminary data.</text>
</comment>
<dbReference type="Pfam" id="PF08220">
    <property type="entry name" value="HTH_DeoR"/>
    <property type="match status" value="1"/>
</dbReference>
<evidence type="ECO:0000313" key="6">
    <source>
        <dbReference type="Proteomes" id="UP000266258"/>
    </source>
</evidence>
<accession>A0A3A1Y6X5</accession>
<feature type="domain" description="HTH deoR-type" evidence="4">
    <location>
        <begin position="4"/>
        <end position="59"/>
    </location>
</feature>
<dbReference type="OrthoDB" id="9814815at2"/>
<dbReference type="Gene3D" id="1.10.10.10">
    <property type="entry name" value="Winged helix-like DNA-binding domain superfamily/Winged helix DNA-binding domain"/>
    <property type="match status" value="1"/>
</dbReference>
<keyword evidence="3" id="KW-0804">Transcription</keyword>
<evidence type="ECO:0000313" key="5">
    <source>
        <dbReference type="EMBL" id="RIY33261.1"/>
    </source>
</evidence>
<dbReference type="PANTHER" id="PTHR30363:SF44">
    <property type="entry name" value="AGA OPERON TRANSCRIPTIONAL REPRESSOR-RELATED"/>
    <property type="match status" value="1"/>
</dbReference>
<dbReference type="SMART" id="SM01134">
    <property type="entry name" value="DeoRC"/>
    <property type="match status" value="1"/>
</dbReference>
<dbReference type="InterPro" id="IPR037171">
    <property type="entry name" value="NagB/RpiA_transferase-like"/>
</dbReference>
<keyword evidence="1" id="KW-0805">Transcription regulation</keyword>
<dbReference type="Pfam" id="PF00455">
    <property type="entry name" value="DeoRC"/>
    <property type="match status" value="1"/>
</dbReference>
<dbReference type="InterPro" id="IPR036390">
    <property type="entry name" value="WH_DNA-bd_sf"/>
</dbReference>
<protein>
    <recommendedName>
        <fullName evidence="4">HTH deoR-type domain-containing protein</fullName>
    </recommendedName>
</protein>
<dbReference type="InterPro" id="IPR018356">
    <property type="entry name" value="Tscrpt_reg_HTH_DeoR_CS"/>
</dbReference>
<keyword evidence="6" id="KW-1185">Reference proteome</keyword>
<evidence type="ECO:0000256" key="3">
    <source>
        <dbReference type="ARBA" id="ARBA00023163"/>
    </source>
</evidence>
<dbReference type="PROSITE" id="PS51000">
    <property type="entry name" value="HTH_DEOR_2"/>
    <property type="match status" value="1"/>
</dbReference>
<evidence type="ECO:0000256" key="1">
    <source>
        <dbReference type="ARBA" id="ARBA00023015"/>
    </source>
</evidence>
<evidence type="ECO:0000259" key="4">
    <source>
        <dbReference type="PROSITE" id="PS51000"/>
    </source>
</evidence>
<proteinExistence type="predicted"/>
<dbReference type="AlphaFoldDB" id="A0A3A1Y6X5"/>
<dbReference type="EMBL" id="NRJH01000018">
    <property type="protein sequence ID" value="RIY33261.1"/>
    <property type="molecule type" value="Genomic_DNA"/>
</dbReference>
<dbReference type="PANTHER" id="PTHR30363">
    <property type="entry name" value="HTH-TYPE TRANSCRIPTIONAL REGULATOR SRLR-RELATED"/>
    <property type="match status" value="1"/>
</dbReference>
<dbReference type="InterPro" id="IPR036388">
    <property type="entry name" value="WH-like_DNA-bd_sf"/>
</dbReference>
<dbReference type="InterPro" id="IPR001034">
    <property type="entry name" value="DeoR_HTH"/>
</dbReference>
<dbReference type="PROSITE" id="PS00894">
    <property type="entry name" value="HTH_DEOR_1"/>
    <property type="match status" value="1"/>
</dbReference>
<gene>
    <name evidence="5" type="ORF">CJP74_02210</name>
</gene>
<name>A0A3A1Y6X5_9GAMM</name>
<dbReference type="Gene3D" id="3.40.50.1360">
    <property type="match status" value="1"/>
</dbReference>
<dbReference type="RefSeq" id="WP_119496651.1">
    <property type="nucleotide sequence ID" value="NZ_NRJH01000018.1"/>
</dbReference>
<dbReference type="GO" id="GO:0003700">
    <property type="term" value="F:DNA-binding transcription factor activity"/>
    <property type="evidence" value="ECO:0007669"/>
    <property type="project" value="InterPro"/>
</dbReference>
<dbReference type="PRINTS" id="PR00037">
    <property type="entry name" value="HTHLACR"/>
</dbReference>